<organism evidence="1 2">
    <name type="scientific">Streptococcus pseudopneumoniae</name>
    <dbReference type="NCBI Taxonomy" id="257758"/>
    <lineage>
        <taxon>Bacteria</taxon>
        <taxon>Bacillati</taxon>
        <taxon>Bacillota</taxon>
        <taxon>Bacilli</taxon>
        <taxon>Lactobacillales</taxon>
        <taxon>Streptococcaceae</taxon>
        <taxon>Streptococcus</taxon>
    </lineage>
</organism>
<dbReference type="RefSeq" id="WP_181949307.1">
    <property type="nucleotide sequence ID" value="NZ_CMJT01000027.1"/>
</dbReference>
<protein>
    <submittedName>
        <fullName evidence="1">Uncharacterized protein</fullName>
    </submittedName>
</protein>
<dbReference type="EMBL" id="CMJT01000027">
    <property type="protein sequence ID" value="CKB22555.1"/>
    <property type="molecule type" value="Genomic_DNA"/>
</dbReference>
<gene>
    <name evidence="1" type="ORF">ERS021757_02052</name>
</gene>
<dbReference type="Proteomes" id="UP000041827">
    <property type="component" value="Unassembled WGS sequence"/>
</dbReference>
<name>A0A0T8UFX6_9STRE</name>
<dbReference type="AlphaFoldDB" id="A0A0T8UFX6"/>
<evidence type="ECO:0000313" key="1">
    <source>
        <dbReference type="EMBL" id="CKB22555.1"/>
    </source>
</evidence>
<reference evidence="2" key="1">
    <citation type="submission" date="2015-03" db="EMBL/GenBank/DDBJ databases">
        <authorList>
            <consortium name="Pathogen Informatics"/>
        </authorList>
    </citation>
    <scope>NUCLEOTIDE SEQUENCE [LARGE SCALE GENOMIC DNA]</scope>
    <source>
        <strain evidence="2">SMRU2248</strain>
    </source>
</reference>
<sequence length="54" mass="6537">MKSLFNKFSENTKVIIEETRPVRIYNDTTHVFIYFKDLEDEMTGDIFDVMSLEW</sequence>
<evidence type="ECO:0000313" key="2">
    <source>
        <dbReference type="Proteomes" id="UP000041827"/>
    </source>
</evidence>
<proteinExistence type="predicted"/>
<accession>A0A0T8UFX6</accession>